<evidence type="ECO:0000313" key="3">
    <source>
        <dbReference type="Proteomes" id="UP000008068"/>
    </source>
</evidence>
<feature type="compositionally biased region" description="Basic and acidic residues" evidence="1">
    <location>
        <begin position="142"/>
        <end position="167"/>
    </location>
</feature>
<name>G0P951_CAEBE</name>
<dbReference type="AlphaFoldDB" id="G0P951"/>
<keyword evidence="3" id="KW-1185">Reference proteome</keyword>
<feature type="compositionally biased region" description="Acidic residues" evidence="1">
    <location>
        <begin position="71"/>
        <end position="95"/>
    </location>
</feature>
<dbReference type="EMBL" id="GL380146">
    <property type="protein sequence ID" value="EGT48390.1"/>
    <property type="molecule type" value="Genomic_DNA"/>
</dbReference>
<sequence>MGNHSKLAEAQGNAVSNESDIPVADVVEKRSPTSPAIADPEDESQGTPDGGYKPGMTPEYETTDSEHSEKEESETESQGDAEEKEESGGEEEQDMDAQGPSPAVSPAPWLQYLTCGSITQKDVPKSPKAKIEENPKGITKNEYPKDLKRKVEDLKAIKSKEPKHSKEDDEDSPKSRQLNPKDLLMLQQQLIDQIEHWESLKETDNRTLLFSLHTQLASLSGNIQQVSSAIDNLTNVYGHKSRTEEESTRGFANIEELLNYLRRSQGKIRASIEENNSLLREIIKSMDIKEASPALKKVTTENNELKRGYKMNPFRKPPNRSTPSTPSSPRTSTPFVQTPTGPVNPPIVCL</sequence>
<dbReference type="InParanoid" id="G0P951"/>
<accession>G0P951</accession>
<feature type="compositionally biased region" description="Low complexity" evidence="1">
    <location>
        <begin position="319"/>
        <end position="334"/>
    </location>
</feature>
<gene>
    <name evidence="2" type="ORF">CAEBREN_00667</name>
</gene>
<evidence type="ECO:0000313" key="2">
    <source>
        <dbReference type="EMBL" id="EGT48390.1"/>
    </source>
</evidence>
<protein>
    <submittedName>
        <fullName evidence="2">Uncharacterized protein</fullName>
    </submittedName>
</protein>
<reference evidence="3" key="1">
    <citation type="submission" date="2011-07" db="EMBL/GenBank/DDBJ databases">
        <authorList>
            <consortium name="Caenorhabditis brenneri Sequencing and Analysis Consortium"/>
            <person name="Wilson R.K."/>
        </authorList>
    </citation>
    <scope>NUCLEOTIDE SEQUENCE [LARGE SCALE GENOMIC DNA]</scope>
    <source>
        <strain evidence="3">PB2801</strain>
    </source>
</reference>
<dbReference type="Proteomes" id="UP000008068">
    <property type="component" value="Unassembled WGS sequence"/>
</dbReference>
<feature type="compositionally biased region" description="Basic and acidic residues" evidence="1">
    <location>
        <begin position="122"/>
        <end position="135"/>
    </location>
</feature>
<evidence type="ECO:0000256" key="1">
    <source>
        <dbReference type="SAM" id="MobiDB-lite"/>
    </source>
</evidence>
<feature type="region of interest" description="Disordered" evidence="1">
    <location>
        <begin position="298"/>
        <end position="350"/>
    </location>
</feature>
<feature type="region of interest" description="Disordered" evidence="1">
    <location>
        <begin position="1"/>
        <end position="179"/>
    </location>
</feature>
<dbReference type="HOGENOM" id="CLU_792811_0_0_1"/>
<proteinExistence type="predicted"/>
<organism evidence="3">
    <name type="scientific">Caenorhabditis brenneri</name>
    <name type="common">Nematode worm</name>
    <dbReference type="NCBI Taxonomy" id="135651"/>
    <lineage>
        <taxon>Eukaryota</taxon>
        <taxon>Metazoa</taxon>
        <taxon>Ecdysozoa</taxon>
        <taxon>Nematoda</taxon>
        <taxon>Chromadorea</taxon>
        <taxon>Rhabditida</taxon>
        <taxon>Rhabditina</taxon>
        <taxon>Rhabditomorpha</taxon>
        <taxon>Rhabditoidea</taxon>
        <taxon>Rhabditidae</taxon>
        <taxon>Peloderinae</taxon>
        <taxon>Caenorhabditis</taxon>
    </lineage>
</organism>